<evidence type="ECO:0008006" key="3">
    <source>
        <dbReference type="Google" id="ProtNLM"/>
    </source>
</evidence>
<proteinExistence type="predicted"/>
<dbReference type="OrthoDB" id="2563891at2"/>
<dbReference type="HOGENOM" id="CLU_084431_0_0_9"/>
<dbReference type="AlphaFoldDB" id="H5Y4K3"/>
<organism evidence="1 2">
    <name type="scientific">Desulfosporosinus youngiae DSM 17734</name>
    <dbReference type="NCBI Taxonomy" id="768710"/>
    <lineage>
        <taxon>Bacteria</taxon>
        <taxon>Bacillati</taxon>
        <taxon>Bacillota</taxon>
        <taxon>Clostridia</taxon>
        <taxon>Eubacteriales</taxon>
        <taxon>Desulfitobacteriaceae</taxon>
        <taxon>Desulfosporosinus</taxon>
    </lineage>
</organism>
<keyword evidence="2" id="KW-1185">Reference proteome</keyword>
<dbReference type="EMBL" id="CM001441">
    <property type="protein sequence ID" value="EHQ89601.1"/>
    <property type="molecule type" value="Genomic_DNA"/>
</dbReference>
<dbReference type="Proteomes" id="UP000005104">
    <property type="component" value="Chromosome"/>
</dbReference>
<sequence>MHYFTKEWYELEVSAHLELEEDKQAEFMSEEYFQELYKQKSEEFLKELQIVHEEIALKHQTLKEGHIKHEPFNREKVAENFYQSFLDNQNRLKKTLTIIFDNSGSFTTITKMNLDNYEIIRQDSLLQNLLWVNDEIYKTNGKYELHVMLRNVNNELIEFIVSAEHISFEH</sequence>
<evidence type="ECO:0000313" key="1">
    <source>
        <dbReference type="EMBL" id="EHQ89601.1"/>
    </source>
</evidence>
<accession>H5Y4K3</accession>
<dbReference type="RefSeq" id="WP_007783372.1">
    <property type="nucleotide sequence ID" value="NZ_CM001441.1"/>
</dbReference>
<dbReference type="eggNOG" id="ENOG5032VC9">
    <property type="taxonomic scope" value="Bacteria"/>
</dbReference>
<gene>
    <name evidence="1" type="ORF">DesyoDRAFT_2534</name>
</gene>
<evidence type="ECO:0000313" key="2">
    <source>
        <dbReference type="Proteomes" id="UP000005104"/>
    </source>
</evidence>
<reference evidence="1 2" key="1">
    <citation type="submission" date="2011-11" db="EMBL/GenBank/DDBJ databases">
        <title>The Noncontiguous Finished genome of Desulfosporosinus youngiae DSM 17734.</title>
        <authorList>
            <consortium name="US DOE Joint Genome Institute (JGI-PGF)"/>
            <person name="Lucas S."/>
            <person name="Han J."/>
            <person name="Lapidus A."/>
            <person name="Cheng J.-F."/>
            <person name="Goodwin L."/>
            <person name="Pitluck S."/>
            <person name="Peters L."/>
            <person name="Ovchinnikova G."/>
            <person name="Lu M."/>
            <person name="Land M.L."/>
            <person name="Hauser L."/>
            <person name="Pester M."/>
            <person name="Spring S."/>
            <person name="Ollivier B."/>
            <person name="Rattei T."/>
            <person name="Klenk H.-P."/>
            <person name="Wagner M."/>
            <person name="Loy A."/>
            <person name="Woyke T.J."/>
        </authorList>
    </citation>
    <scope>NUCLEOTIDE SEQUENCE [LARGE SCALE GENOMIC DNA]</scope>
    <source>
        <strain evidence="1 2">DSM 17734</strain>
    </source>
</reference>
<name>H5Y4K3_9FIRM</name>
<protein>
    <recommendedName>
        <fullName evidence="3">DUF4085 family protein</fullName>
    </recommendedName>
</protein>